<evidence type="ECO:0000256" key="10">
    <source>
        <dbReference type="ARBA" id="ARBA00023303"/>
    </source>
</evidence>
<evidence type="ECO:0000256" key="1">
    <source>
        <dbReference type="ARBA" id="ARBA00004141"/>
    </source>
</evidence>
<protein>
    <submittedName>
        <fullName evidence="13">Ion channel</fullName>
    </submittedName>
</protein>
<dbReference type="GO" id="GO:0008076">
    <property type="term" value="C:voltage-gated potassium channel complex"/>
    <property type="evidence" value="ECO:0007669"/>
    <property type="project" value="InterPro"/>
</dbReference>
<organism evidence="13 14">
    <name type="scientific">Planktomarina temperata RCA23</name>
    <dbReference type="NCBI Taxonomy" id="666509"/>
    <lineage>
        <taxon>Bacteria</taxon>
        <taxon>Pseudomonadati</taxon>
        <taxon>Pseudomonadota</taxon>
        <taxon>Alphaproteobacteria</taxon>
        <taxon>Rhodobacterales</taxon>
        <taxon>Paracoccaceae</taxon>
        <taxon>Planktomarina</taxon>
    </lineage>
</organism>
<keyword evidence="5" id="KW-0631">Potassium channel</keyword>
<evidence type="ECO:0000313" key="13">
    <source>
        <dbReference type="EMBL" id="AII86546.1"/>
    </source>
</evidence>
<evidence type="ECO:0000256" key="4">
    <source>
        <dbReference type="ARBA" id="ARBA00022692"/>
    </source>
</evidence>
<evidence type="ECO:0000313" key="14">
    <source>
        <dbReference type="Proteomes" id="UP000028680"/>
    </source>
</evidence>
<dbReference type="GO" id="GO:0005249">
    <property type="term" value="F:voltage-gated potassium channel activity"/>
    <property type="evidence" value="ECO:0007669"/>
    <property type="project" value="InterPro"/>
</dbReference>
<keyword evidence="9 11" id="KW-0472">Membrane</keyword>
<evidence type="ECO:0000256" key="9">
    <source>
        <dbReference type="ARBA" id="ARBA00023136"/>
    </source>
</evidence>
<dbReference type="Proteomes" id="UP000028680">
    <property type="component" value="Chromosome"/>
</dbReference>
<evidence type="ECO:0000256" key="11">
    <source>
        <dbReference type="SAM" id="Phobius"/>
    </source>
</evidence>
<dbReference type="GO" id="GO:0001508">
    <property type="term" value="P:action potential"/>
    <property type="evidence" value="ECO:0007669"/>
    <property type="project" value="TreeGrafter"/>
</dbReference>
<evidence type="ECO:0000256" key="6">
    <source>
        <dbReference type="ARBA" id="ARBA00022958"/>
    </source>
</evidence>
<dbReference type="Gene3D" id="1.10.287.70">
    <property type="match status" value="1"/>
</dbReference>
<dbReference type="InterPro" id="IPR005821">
    <property type="entry name" value="Ion_trans_dom"/>
</dbReference>
<keyword evidence="10" id="KW-0407">Ion channel</keyword>
<reference evidence="13 14" key="1">
    <citation type="journal article" date="2014" name="ISME J.">
        <title>Adaptation of an abundant Roseobacter RCA organism to pelagic systems revealed by genomic and transcriptomic analyses.</title>
        <authorList>
            <person name="Voget S."/>
            <person name="Wemheuer B."/>
            <person name="Brinkhoff T."/>
            <person name="Vollmers J."/>
            <person name="Dietrich S."/>
            <person name="Giebel H.A."/>
            <person name="Beardsley C."/>
            <person name="Sardemann C."/>
            <person name="Bakenhus I."/>
            <person name="Billerbeck S."/>
            <person name="Daniel R."/>
            <person name="Simon M."/>
        </authorList>
    </citation>
    <scope>NUCLEOTIDE SEQUENCE [LARGE SCALE GENOMIC DNA]</scope>
    <source>
        <strain evidence="13 14">RCA23</strain>
    </source>
</reference>
<evidence type="ECO:0000256" key="5">
    <source>
        <dbReference type="ARBA" id="ARBA00022826"/>
    </source>
</evidence>
<keyword evidence="8" id="KW-0406">Ion transport</keyword>
<dbReference type="Pfam" id="PF00520">
    <property type="entry name" value="Ion_trans"/>
    <property type="match status" value="1"/>
</dbReference>
<sequence length="242" mass="27262">MGIFTIEYLCRVWVAPCQIFGPYGFAGACKARVKYMLSFSGLVDLLSILPFYLRAFFPYLDLRILRALRLLRILKLSHYNSAMEDLFEAIHEEKRSFYAASYLFAILFILSSTLMYFAEHATHPTGFHSIPASMYWALITLTTVGYGDITPITVAGKLIAVGSAILGVIVVALITGIVASAFNAQMERRNIIFEDQVRKALLDGILDHSEKADLERLRKQFGMTKRRAVALIHQVQSTRAKQ</sequence>
<feature type="transmembrane region" description="Helical" evidence="11">
    <location>
        <begin position="130"/>
        <end position="147"/>
    </location>
</feature>
<keyword evidence="2" id="KW-0813">Transport</keyword>
<evidence type="ECO:0000256" key="3">
    <source>
        <dbReference type="ARBA" id="ARBA00022538"/>
    </source>
</evidence>
<dbReference type="PANTHER" id="PTHR11537:SF254">
    <property type="entry name" value="POTASSIUM VOLTAGE-GATED CHANNEL PROTEIN SHAB"/>
    <property type="match status" value="1"/>
</dbReference>
<feature type="domain" description="Ion transport" evidence="12">
    <location>
        <begin position="2"/>
        <end position="189"/>
    </location>
</feature>
<evidence type="ECO:0000259" key="12">
    <source>
        <dbReference type="Pfam" id="PF00520"/>
    </source>
</evidence>
<evidence type="ECO:0000256" key="8">
    <source>
        <dbReference type="ARBA" id="ARBA00023065"/>
    </source>
</evidence>
<feature type="transmembrane region" description="Helical" evidence="11">
    <location>
        <begin position="159"/>
        <end position="182"/>
    </location>
</feature>
<keyword evidence="6" id="KW-0630">Potassium</keyword>
<evidence type="ECO:0000256" key="2">
    <source>
        <dbReference type="ARBA" id="ARBA00022448"/>
    </source>
</evidence>
<keyword evidence="14" id="KW-1185">Reference proteome</keyword>
<keyword evidence="7 11" id="KW-1133">Transmembrane helix</keyword>
<evidence type="ECO:0000256" key="7">
    <source>
        <dbReference type="ARBA" id="ARBA00022989"/>
    </source>
</evidence>
<feature type="transmembrane region" description="Helical" evidence="11">
    <location>
        <begin position="35"/>
        <end position="53"/>
    </location>
</feature>
<dbReference type="SUPFAM" id="SSF81324">
    <property type="entry name" value="Voltage-gated potassium channels"/>
    <property type="match status" value="1"/>
</dbReference>
<dbReference type="PANTHER" id="PTHR11537">
    <property type="entry name" value="VOLTAGE-GATED POTASSIUM CHANNEL"/>
    <property type="match status" value="1"/>
</dbReference>
<dbReference type="AlphaFoldDB" id="A0AAN0VHX7"/>
<comment type="subcellular location">
    <subcellularLocation>
        <location evidence="1">Membrane</location>
        <topology evidence="1">Multi-pass membrane protein</topology>
    </subcellularLocation>
</comment>
<dbReference type="KEGG" id="ptp:RCA23_c09930"/>
<gene>
    <name evidence="13" type="ORF">RCA23_c09930</name>
</gene>
<dbReference type="PRINTS" id="PR00169">
    <property type="entry name" value="KCHANNEL"/>
</dbReference>
<keyword evidence="4 11" id="KW-0812">Transmembrane</keyword>
<feature type="transmembrane region" description="Helical" evidence="11">
    <location>
        <begin position="97"/>
        <end position="118"/>
    </location>
</feature>
<accession>A0AAN0VHX7</accession>
<keyword evidence="3" id="KW-0633">Potassium transport</keyword>
<dbReference type="EMBL" id="CP003984">
    <property type="protein sequence ID" value="AII86546.1"/>
    <property type="molecule type" value="Genomic_DNA"/>
</dbReference>
<name>A0AAN0VHX7_9RHOB</name>
<dbReference type="InterPro" id="IPR028325">
    <property type="entry name" value="VG_K_chnl"/>
</dbReference>
<proteinExistence type="predicted"/>